<evidence type="ECO:0000256" key="1">
    <source>
        <dbReference type="ARBA" id="ARBA00004613"/>
    </source>
</evidence>
<feature type="compositionally biased region" description="Basic and acidic residues" evidence="3">
    <location>
        <begin position="1369"/>
        <end position="1385"/>
    </location>
</feature>
<dbReference type="EMBL" id="AALY01000001">
    <property type="protein sequence ID" value="EAP78277.1"/>
    <property type="molecule type" value="Genomic_DNA"/>
</dbReference>
<evidence type="ECO:0000256" key="2">
    <source>
        <dbReference type="ARBA" id="ARBA00022525"/>
    </source>
</evidence>
<gene>
    <name evidence="4" type="ORF">ISM_08270</name>
</gene>
<feature type="region of interest" description="Disordered" evidence="3">
    <location>
        <begin position="1361"/>
        <end position="1389"/>
    </location>
</feature>
<organism evidence="4 5">
    <name type="scientific">Roseovarius nubinhibens (strain ATCC BAA-591 / DSM 15170 / ISM)</name>
    <dbReference type="NCBI Taxonomy" id="89187"/>
    <lineage>
        <taxon>Bacteria</taxon>
        <taxon>Pseudomonadati</taxon>
        <taxon>Pseudomonadota</taxon>
        <taxon>Alphaproteobacteria</taxon>
        <taxon>Rhodobacterales</taxon>
        <taxon>Roseobacteraceae</taxon>
        <taxon>Roseovarius</taxon>
    </lineage>
</organism>
<sequence>MENFAGTVGALIDRGIQDHGTFDFGQQFQTISKGVFEDIGQELVVNGVNASIGAVNQLIMAEIFGSAGADNVGDSIVQALASASINSVLTYGAQQLFNSQFLKDLFINIGFSDEQIGSIIGSFGSGRAIFSGTEGITNAIGFDPVSLVINLIIQKTLPPIETLEGNVASAITGALLSAWSVIQNTFNAGGPITIVVSFLVGKIFDKIFEKHPQAWTKVGFNEETGLFELTGTWTDDGGNAQLSQDLAQAYVDAINGFVQEVKSQSNNFDELGQWSFGHYESALKNAGIRGKTFGEFQDAYLHAYVEDLTRAQVNDGQMVAVKAIEDLNVAQLRIDHRLKLLIQALDAVDVLTAVDVQTVRVWGGEGGNYKTTRTPIFAENLREKIEYLATDGGSVTLVPASGQGEGRVPAIVVNVLDTVHTVYVSGGEGEGGTAWRVIRARPDIDLQFALEQLTQSQSLRDLLANYDFETYDELLALGGFTESTFDDEAIHTKVASTLQIASDYHKYMENKDEIDLLITLSPSSALAAGWLQTIQYAEMMGLTGSYDETGDAIGNNFFTAEGDDVVRGAGGDDDIRTYSGDDTIYGGTGNDSLNAGSGDNIVYGNSGDDTFVVNSNGATSTTIVERANEGHDLILFDARFGSVDIQFDEDANGFVASWGHSTIKAQGVEAIAYRFLPDNDGNEQIIEIALDDIKQGDGSEHSLSGSNRSDYLEHGALPEGNQATKYYYGSGGDDLYIYRKDMGNLTLLGETAASGNADRLILRDLNQDDVTLSLRNIDGQDNLQIDWADETGNGTVVIDGFGDHIEAIQFADGSTLSSIDPASFRRLPVSETSRNPERVALYTNDTREQLNGTSGDDVIRAPDLGDMVYIFGGSGNDTLIGSETGQDDLRGDAGNDVLKVGGNIHGGSQMIYGGSGDDTFHIQANSGSVRMTYSGEVANGGFDRIVFDDIALNDLTSITSHNAGADNPYGIIVYLNWEVNGVTGQLSLSNNAQHIEAFEFADGTVLSRIDADWLKYHPSYGASSDSVQSAKYANDTRERIYGTGESDTLNVGSLNYVYAMGGDDVITFSGQSSFQYIYGHGGNDTYRYSAPMNGSLVYLSSSAETATSGEADRFVFTDLNLEDFTFTTYDYTQGGTVNSAEGVSLRMLWSKDGASGEVRLANMGEQIEAFEFADGTVLSRIDADWLKYHPSYGASSDSVQSARFASDTRDKIYATGESDTLNVGSLNYVYAMGGDDVITFSGDTSFQYIYGHGGNDTYRYSAPMNGSLVYLSSSAETATSGEADRFVFTDLNLEDFTFTTYDYTQGGTVNSAEGVSLRMLWSKDGASGEVRLANMGEQIEEFEFADGSVLSRIEPDWFRRHPSYGASSDPDRAELYASDDRDRLDGTSGDDVIRAPDLGDMVYIFGGSGNDTLIGSETGQDDLRGDAGNDVLKVGGNIHGGSQMIYGGSGDDTFHIQANSGSVRMTYSGEVANGGFDRIVFDDIALNDLTSITSHNAGADNPYGIIVYLNWEVNGVTGQLSLSNNAQHIEAFEFADGTVLSRIDADWLKYHPSYGASSDSVQSAKYANDTRERIYGTGESDTLNVGSLNYVYAGAGDDVITFSGQSSFQYIYGHGGNDTYRYSAPMNGSLVYLSSSAETATSGEADRFVFTDLNLEDFTFTTYDYTQGGTVNSAEGVSLRMLWSKDGASGEVRLANMGEQIEAFEFADGTVLSRIDADWLKYHPSYGASSDSVQSARFASDTRDKIYATGESDTLNVGSLNYVYAMGGDDVITFSGDTSFQYIYGHGGNDTYRYSAPMNGSLVYLSSSAETATSGEADRFVFTDLNLEDFTFTTYDYTQGGTVNSAEGVSLRMLWSKDGASGEVRLANMGGQIEEFEFADGTVLSRIDADWLKYHPSYGASSDSVQSARHASDTRDRIYATEEADTLNVGALNFVFAMGGDDVITFSGDTSFQYIYGHGGNDTYRYSAPMNGSLVYLSSSAETATSGEADRFVFTDLNLEDFTFTTYDYTQGGTVNSAEGVSLRMLWSKDGASGEVRLANMGEQIEEFEFADGTVLDHDDFVFV</sequence>
<dbReference type="InterPro" id="IPR018511">
    <property type="entry name" value="Hemolysin-typ_Ca-bd_CS"/>
</dbReference>
<dbReference type="Gene3D" id="2.150.10.10">
    <property type="entry name" value="Serralysin-like metalloprotease, C-terminal"/>
    <property type="match status" value="3"/>
</dbReference>
<dbReference type="eggNOG" id="COG2931">
    <property type="taxonomic scope" value="Bacteria"/>
</dbReference>
<dbReference type="PANTHER" id="PTHR38340:SF1">
    <property type="entry name" value="S-LAYER PROTEIN"/>
    <property type="match status" value="1"/>
</dbReference>
<comment type="subcellular location">
    <subcellularLocation>
        <location evidence="1">Secreted</location>
    </subcellularLocation>
</comment>
<evidence type="ECO:0000256" key="3">
    <source>
        <dbReference type="SAM" id="MobiDB-lite"/>
    </source>
</evidence>
<proteinExistence type="predicted"/>
<dbReference type="Proteomes" id="UP000005954">
    <property type="component" value="Unassembled WGS sequence"/>
</dbReference>
<keyword evidence="5" id="KW-1185">Reference proteome</keyword>
<dbReference type="PANTHER" id="PTHR38340">
    <property type="entry name" value="S-LAYER PROTEIN"/>
    <property type="match status" value="1"/>
</dbReference>
<dbReference type="HOGENOM" id="CLU_232917_0_0_5"/>
<reference evidence="4 5" key="1">
    <citation type="submission" date="2005-12" db="EMBL/GenBank/DDBJ databases">
        <authorList>
            <person name="Moran M.A."/>
            <person name="Ferriera S."/>
            <person name="Johnson J."/>
            <person name="Kravitz S."/>
            <person name="Halpern A."/>
            <person name="Remington K."/>
            <person name="Beeson K."/>
            <person name="Tran B."/>
            <person name="Rogers Y.-H."/>
            <person name="Friedman R."/>
            <person name="Venter J.C."/>
        </authorList>
    </citation>
    <scope>NUCLEOTIDE SEQUENCE [LARGE SCALE GENOMIC DNA]</scope>
    <source>
        <strain evidence="5">ATCC BAA-591 / DSM 15170 / ISM</strain>
    </source>
</reference>
<dbReference type="STRING" id="89187.ISM_08270"/>
<dbReference type="Pfam" id="PF00353">
    <property type="entry name" value="HemolysinCabind"/>
    <property type="match status" value="4"/>
</dbReference>
<protein>
    <submittedName>
        <fullName evidence="4">Calcium binding hemolysin protein, putative</fullName>
    </submittedName>
</protein>
<name>A3SLP6_ROSNI</name>
<comment type="caution">
    <text evidence="4">The sequence shown here is derived from an EMBL/GenBank/DDBJ whole genome shotgun (WGS) entry which is preliminary data.</text>
</comment>
<dbReference type="GO" id="GO:0005509">
    <property type="term" value="F:calcium ion binding"/>
    <property type="evidence" value="ECO:0007669"/>
    <property type="project" value="InterPro"/>
</dbReference>
<dbReference type="GO" id="GO:0005576">
    <property type="term" value="C:extracellular region"/>
    <property type="evidence" value="ECO:0007669"/>
    <property type="project" value="UniProtKB-SubCell"/>
</dbReference>
<evidence type="ECO:0000313" key="5">
    <source>
        <dbReference type="Proteomes" id="UP000005954"/>
    </source>
</evidence>
<dbReference type="InterPro" id="IPR011049">
    <property type="entry name" value="Serralysin-like_metalloprot_C"/>
</dbReference>
<dbReference type="SUPFAM" id="SSF51120">
    <property type="entry name" value="beta-Roll"/>
    <property type="match status" value="6"/>
</dbReference>
<keyword evidence="2" id="KW-0964">Secreted</keyword>
<dbReference type="PROSITE" id="PS00330">
    <property type="entry name" value="HEMOLYSIN_CALCIUM"/>
    <property type="match status" value="1"/>
</dbReference>
<dbReference type="InterPro" id="IPR050557">
    <property type="entry name" value="RTX_toxin/Mannuronan_C5-epim"/>
</dbReference>
<accession>A3SLP6</accession>
<dbReference type="PRINTS" id="PR00313">
    <property type="entry name" value="CABNDNGRPT"/>
</dbReference>
<dbReference type="InterPro" id="IPR001343">
    <property type="entry name" value="Hemolysn_Ca-bd"/>
</dbReference>
<evidence type="ECO:0000313" key="4">
    <source>
        <dbReference type="EMBL" id="EAP78277.1"/>
    </source>
</evidence>